<dbReference type="Gene3D" id="3.40.50.150">
    <property type="entry name" value="Vaccinia Virus protein VP39"/>
    <property type="match status" value="1"/>
</dbReference>
<keyword evidence="3" id="KW-1185">Reference proteome</keyword>
<dbReference type="Proteomes" id="UP000680158">
    <property type="component" value="Unassembled WGS sequence"/>
</dbReference>
<dbReference type="GO" id="GO:0008168">
    <property type="term" value="F:methyltransferase activity"/>
    <property type="evidence" value="ECO:0007669"/>
    <property type="project" value="UniProtKB-KW"/>
</dbReference>
<dbReference type="InterPro" id="IPR006342">
    <property type="entry name" value="FkbM_mtfrase"/>
</dbReference>
<comment type="caution">
    <text evidence="2">The sequence shown here is derived from an EMBL/GenBank/DDBJ whole genome shotgun (WGS) entry which is preliminary data.</text>
</comment>
<dbReference type="PANTHER" id="PTHR34203:SF15">
    <property type="entry name" value="SLL1173 PROTEIN"/>
    <property type="match status" value="1"/>
</dbReference>
<dbReference type="EMBL" id="JAGSPM010000003">
    <property type="protein sequence ID" value="MBR7746126.1"/>
    <property type="molecule type" value="Genomic_DNA"/>
</dbReference>
<protein>
    <submittedName>
        <fullName evidence="2">FkbM family methyltransferase</fullName>
    </submittedName>
</protein>
<evidence type="ECO:0000313" key="3">
    <source>
        <dbReference type="Proteomes" id="UP000680158"/>
    </source>
</evidence>
<gene>
    <name evidence="2" type="ORF">KDM92_05995</name>
</gene>
<keyword evidence="2" id="KW-0489">Methyltransferase</keyword>
<sequence length="269" mass="29483">MPIANLRPIAFVIAATNHGSMLVNRHDYRLVEGGGYGVGYQLLNNSAFDPSEVDFVLQLLNTRKELGGSGVVAIDCGANIGVHTIEWAKHMHGWGEVISVEAQERIFYALAGNIAMNNCFNARAMWAAVGANSGTIQVPAANHFVPSSFGSLEIRKTERTEFIGQTIDYSAQKTIETRLFAIDDLALPRIDFIKIDIEGMEMEALQGASESITRCKPQMLIEKIKSNEKQLTEFLKAKGYVIFGLGINLLAIHESDPTSKNVRVNVASK</sequence>
<keyword evidence="2" id="KW-0808">Transferase</keyword>
<dbReference type="InterPro" id="IPR052514">
    <property type="entry name" value="SAM-dependent_MTase"/>
</dbReference>
<evidence type="ECO:0000259" key="1">
    <source>
        <dbReference type="Pfam" id="PF05050"/>
    </source>
</evidence>
<dbReference type="PANTHER" id="PTHR34203">
    <property type="entry name" value="METHYLTRANSFERASE, FKBM FAMILY PROTEIN"/>
    <property type="match status" value="1"/>
</dbReference>
<proteinExistence type="predicted"/>
<accession>A0A941DDI0</accession>
<dbReference type="InterPro" id="IPR029063">
    <property type="entry name" value="SAM-dependent_MTases_sf"/>
</dbReference>
<dbReference type="SUPFAM" id="SSF53335">
    <property type="entry name" value="S-adenosyl-L-methionine-dependent methyltransferases"/>
    <property type="match status" value="1"/>
</dbReference>
<dbReference type="NCBIfam" id="TIGR01444">
    <property type="entry name" value="fkbM_fam"/>
    <property type="match status" value="1"/>
</dbReference>
<dbReference type="AlphaFoldDB" id="A0A941DDI0"/>
<evidence type="ECO:0000313" key="2">
    <source>
        <dbReference type="EMBL" id="MBR7746126.1"/>
    </source>
</evidence>
<organism evidence="2 3">
    <name type="scientific">Undibacterium baiyunense</name>
    <dbReference type="NCBI Taxonomy" id="2828731"/>
    <lineage>
        <taxon>Bacteria</taxon>
        <taxon>Pseudomonadati</taxon>
        <taxon>Pseudomonadota</taxon>
        <taxon>Betaproteobacteria</taxon>
        <taxon>Burkholderiales</taxon>
        <taxon>Oxalobacteraceae</taxon>
        <taxon>Undibacterium</taxon>
    </lineage>
</organism>
<dbReference type="GO" id="GO:0032259">
    <property type="term" value="P:methylation"/>
    <property type="evidence" value="ECO:0007669"/>
    <property type="project" value="UniProtKB-KW"/>
</dbReference>
<name>A0A941DDI0_9BURK</name>
<reference evidence="2 3" key="1">
    <citation type="submission" date="2021-04" db="EMBL/GenBank/DDBJ databases">
        <title>novel species isolated from subtropical streams in China.</title>
        <authorList>
            <person name="Lu H."/>
        </authorList>
    </citation>
    <scope>NUCLEOTIDE SEQUENCE [LARGE SCALE GENOMIC DNA]</scope>
    <source>
        <strain evidence="2 3">BYS107W</strain>
    </source>
</reference>
<feature type="domain" description="Methyltransferase FkbM" evidence="1">
    <location>
        <begin position="75"/>
        <end position="241"/>
    </location>
</feature>
<dbReference type="RefSeq" id="WP_212683499.1">
    <property type="nucleotide sequence ID" value="NZ_JAGSPM010000003.1"/>
</dbReference>
<dbReference type="Pfam" id="PF05050">
    <property type="entry name" value="Methyltransf_21"/>
    <property type="match status" value="1"/>
</dbReference>